<keyword evidence="2" id="KW-0805">Transcription regulation</keyword>
<reference evidence="9" key="1">
    <citation type="journal article" date="2019" name="Int. J. Syst. Evol. Microbiol.">
        <title>The Global Catalogue of Microorganisms (GCM) 10K type strain sequencing project: providing services to taxonomists for standard genome sequencing and annotation.</title>
        <authorList>
            <consortium name="The Broad Institute Genomics Platform"/>
            <consortium name="The Broad Institute Genome Sequencing Center for Infectious Disease"/>
            <person name="Wu L."/>
            <person name="Ma J."/>
        </authorList>
    </citation>
    <scope>NUCLEOTIDE SEQUENCE [LARGE SCALE GENOMIC DNA]</scope>
    <source>
        <strain evidence="9">JCM 15933</strain>
    </source>
</reference>
<dbReference type="EMBL" id="BAAAQD010000041">
    <property type="protein sequence ID" value="GAA1569128.1"/>
    <property type="molecule type" value="Genomic_DNA"/>
</dbReference>
<dbReference type="InterPro" id="IPR001789">
    <property type="entry name" value="Sig_transdc_resp-reg_receiver"/>
</dbReference>
<dbReference type="Gene3D" id="3.40.50.2300">
    <property type="match status" value="1"/>
</dbReference>
<dbReference type="InterPro" id="IPR039420">
    <property type="entry name" value="WalR-like"/>
</dbReference>
<evidence type="ECO:0000259" key="6">
    <source>
        <dbReference type="PROSITE" id="PS50043"/>
    </source>
</evidence>
<evidence type="ECO:0000313" key="8">
    <source>
        <dbReference type="EMBL" id="GAA1569128.1"/>
    </source>
</evidence>
<accession>A0ABP4P1S7</accession>
<dbReference type="CDD" id="cd06170">
    <property type="entry name" value="LuxR_C_like"/>
    <property type="match status" value="1"/>
</dbReference>
<comment type="caution">
    <text evidence="8">The sequence shown here is derived from an EMBL/GenBank/DDBJ whole genome shotgun (WGS) entry which is preliminary data.</text>
</comment>
<evidence type="ECO:0000256" key="5">
    <source>
        <dbReference type="PROSITE-ProRule" id="PRU00169"/>
    </source>
</evidence>
<gene>
    <name evidence="8" type="ORF">GCM10009827_108640</name>
</gene>
<keyword evidence="1 5" id="KW-0597">Phosphoprotein</keyword>
<feature type="modified residue" description="4-aspartylphosphate" evidence="5">
    <location>
        <position position="54"/>
    </location>
</feature>
<dbReference type="PANTHER" id="PTHR43214">
    <property type="entry name" value="TWO-COMPONENT RESPONSE REGULATOR"/>
    <property type="match status" value="1"/>
</dbReference>
<dbReference type="InterPro" id="IPR058245">
    <property type="entry name" value="NreC/VraR/RcsB-like_REC"/>
</dbReference>
<dbReference type="RefSeq" id="WP_344513853.1">
    <property type="nucleotide sequence ID" value="NZ_BAAAQD010000041.1"/>
</dbReference>
<dbReference type="PROSITE" id="PS50043">
    <property type="entry name" value="HTH_LUXR_2"/>
    <property type="match status" value="1"/>
</dbReference>
<dbReference type="InterPro" id="IPR000792">
    <property type="entry name" value="Tscrpt_reg_LuxR_C"/>
</dbReference>
<dbReference type="Proteomes" id="UP001501470">
    <property type="component" value="Unassembled WGS sequence"/>
</dbReference>
<dbReference type="Pfam" id="PF00072">
    <property type="entry name" value="Response_reg"/>
    <property type="match status" value="1"/>
</dbReference>
<evidence type="ECO:0000256" key="1">
    <source>
        <dbReference type="ARBA" id="ARBA00022553"/>
    </source>
</evidence>
<evidence type="ECO:0000256" key="3">
    <source>
        <dbReference type="ARBA" id="ARBA00023125"/>
    </source>
</evidence>
<dbReference type="SUPFAM" id="SSF52172">
    <property type="entry name" value="CheY-like"/>
    <property type="match status" value="1"/>
</dbReference>
<organism evidence="8 9">
    <name type="scientific">Dactylosporangium maewongense</name>
    <dbReference type="NCBI Taxonomy" id="634393"/>
    <lineage>
        <taxon>Bacteria</taxon>
        <taxon>Bacillati</taxon>
        <taxon>Actinomycetota</taxon>
        <taxon>Actinomycetes</taxon>
        <taxon>Micromonosporales</taxon>
        <taxon>Micromonosporaceae</taxon>
        <taxon>Dactylosporangium</taxon>
    </lineage>
</organism>
<name>A0ABP4P1S7_9ACTN</name>
<dbReference type="SMART" id="SM00421">
    <property type="entry name" value="HTH_LUXR"/>
    <property type="match status" value="1"/>
</dbReference>
<feature type="domain" description="Response regulatory" evidence="7">
    <location>
        <begin position="3"/>
        <end position="121"/>
    </location>
</feature>
<feature type="domain" description="HTH luxR-type" evidence="6">
    <location>
        <begin position="152"/>
        <end position="217"/>
    </location>
</feature>
<dbReference type="Pfam" id="PF00196">
    <property type="entry name" value="GerE"/>
    <property type="match status" value="1"/>
</dbReference>
<evidence type="ECO:0000313" key="9">
    <source>
        <dbReference type="Proteomes" id="UP001501470"/>
    </source>
</evidence>
<dbReference type="SMART" id="SM00448">
    <property type="entry name" value="REC"/>
    <property type="match status" value="1"/>
</dbReference>
<dbReference type="PROSITE" id="PS50110">
    <property type="entry name" value="RESPONSE_REGULATORY"/>
    <property type="match status" value="1"/>
</dbReference>
<keyword evidence="4" id="KW-0804">Transcription</keyword>
<keyword evidence="3" id="KW-0238">DNA-binding</keyword>
<dbReference type="PRINTS" id="PR00038">
    <property type="entry name" value="HTHLUXR"/>
</dbReference>
<dbReference type="InterPro" id="IPR011006">
    <property type="entry name" value="CheY-like_superfamily"/>
</dbReference>
<dbReference type="SUPFAM" id="SSF46894">
    <property type="entry name" value="C-terminal effector domain of the bipartite response regulators"/>
    <property type="match status" value="1"/>
</dbReference>
<dbReference type="CDD" id="cd17535">
    <property type="entry name" value="REC_NarL-like"/>
    <property type="match status" value="1"/>
</dbReference>
<dbReference type="PANTHER" id="PTHR43214:SF24">
    <property type="entry name" value="TRANSCRIPTIONAL REGULATORY PROTEIN NARL-RELATED"/>
    <property type="match status" value="1"/>
</dbReference>
<evidence type="ECO:0000259" key="7">
    <source>
        <dbReference type="PROSITE" id="PS50110"/>
    </source>
</evidence>
<dbReference type="InterPro" id="IPR016032">
    <property type="entry name" value="Sig_transdc_resp-reg_C-effctor"/>
</dbReference>
<keyword evidence="9" id="KW-1185">Reference proteome</keyword>
<sequence>MIRVLLVDDQTLVRAGFRALLEGVPDIEVVGEAGNGGTAVALARQLRPDVVLMDIRMPDVDGVTATRLITGDAQLSGVRVLVLTTFAEEDDVFAALRSGASGFLVKDTDPDELVQAVRVVARGDALLSPSVTRAVIRRSVQSGQPAVRRRPEPPELALLTAREREVVQLVAAGLSNDDIAVRLVVSPLTAKTHVARAMAKVGARDRAQLVVFAYQNGLVTPDGYDAGSASR</sequence>
<evidence type="ECO:0000256" key="2">
    <source>
        <dbReference type="ARBA" id="ARBA00023015"/>
    </source>
</evidence>
<evidence type="ECO:0000256" key="4">
    <source>
        <dbReference type="ARBA" id="ARBA00023163"/>
    </source>
</evidence>
<proteinExistence type="predicted"/>
<protein>
    <submittedName>
        <fullName evidence="8">Response regulator transcription factor</fullName>
    </submittedName>
</protein>